<evidence type="ECO:0000313" key="1">
    <source>
        <dbReference type="EMBL" id="MRG94452.1"/>
    </source>
</evidence>
<reference evidence="1 2" key="1">
    <citation type="submission" date="2019-10" db="EMBL/GenBank/DDBJ databases">
        <title>A soil myxobacterium in the family Polyangiaceae.</title>
        <authorList>
            <person name="Li Y."/>
            <person name="Wang J."/>
        </authorList>
    </citation>
    <scope>NUCLEOTIDE SEQUENCE [LARGE SCALE GENOMIC DNA]</scope>
    <source>
        <strain evidence="1 2">DSM 14734</strain>
    </source>
</reference>
<organism evidence="1 2">
    <name type="scientific">Polyangium spumosum</name>
    <dbReference type="NCBI Taxonomy" id="889282"/>
    <lineage>
        <taxon>Bacteria</taxon>
        <taxon>Pseudomonadati</taxon>
        <taxon>Myxococcota</taxon>
        <taxon>Polyangia</taxon>
        <taxon>Polyangiales</taxon>
        <taxon>Polyangiaceae</taxon>
        <taxon>Polyangium</taxon>
    </lineage>
</organism>
<proteinExistence type="predicted"/>
<evidence type="ECO:0008006" key="3">
    <source>
        <dbReference type="Google" id="ProtNLM"/>
    </source>
</evidence>
<sequence length="256" mass="27511">MDTFDTLVSKPKAGRAGRLRAVLRRGAVALVLLTVPGVAFAAVTAKGKLSGADKLLNPVWNEAKDPNARRYTFREPSPTVRPDVRTLTGHLPKEVAIVALGEKGTAQKVPVVVTVGGGRTSPVTIVVPEGQQINFDNKDPFPHKLYEVGGKGAFTAVETGAQKSRSWTPPAPGKYEIRDVLAPSVRSWVVVEPRAIASAYPDRKGDFAIDLEPGSYKLRAFFNGEPVGKELDVVITQFPAEQLLRAPLVVAETPSK</sequence>
<comment type="caution">
    <text evidence="1">The sequence shown here is derived from an EMBL/GenBank/DDBJ whole genome shotgun (WGS) entry which is preliminary data.</text>
</comment>
<dbReference type="AlphaFoldDB" id="A0A6N7PQG5"/>
<dbReference type="Gene3D" id="2.60.40.420">
    <property type="entry name" value="Cupredoxins - blue copper proteins"/>
    <property type="match status" value="1"/>
</dbReference>
<name>A0A6N7PQG5_9BACT</name>
<protein>
    <recommendedName>
        <fullName evidence="3">Rhamnogalacturonan lyase domain-containing protein</fullName>
    </recommendedName>
</protein>
<dbReference type="SUPFAM" id="SSF49503">
    <property type="entry name" value="Cupredoxins"/>
    <property type="match status" value="1"/>
</dbReference>
<dbReference type="Proteomes" id="UP000440224">
    <property type="component" value="Unassembled WGS sequence"/>
</dbReference>
<accession>A0A6N7PQG5</accession>
<gene>
    <name evidence="1" type="ORF">GF068_21385</name>
</gene>
<evidence type="ECO:0000313" key="2">
    <source>
        <dbReference type="Proteomes" id="UP000440224"/>
    </source>
</evidence>
<dbReference type="OrthoDB" id="5501402at2"/>
<dbReference type="RefSeq" id="WP_153821307.1">
    <property type="nucleotide sequence ID" value="NZ_WJIE01000006.1"/>
</dbReference>
<keyword evidence="2" id="KW-1185">Reference proteome</keyword>
<dbReference type="InterPro" id="IPR008972">
    <property type="entry name" value="Cupredoxin"/>
</dbReference>
<dbReference type="EMBL" id="WJIE01000006">
    <property type="protein sequence ID" value="MRG94452.1"/>
    <property type="molecule type" value="Genomic_DNA"/>
</dbReference>